<name>A0A162XT86_9FLAO</name>
<evidence type="ECO:0000256" key="1">
    <source>
        <dbReference type="ARBA" id="ARBA00022679"/>
    </source>
</evidence>
<organism evidence="3 4">
    <name type="scientific">Aquimarina aggregata</name>
    <dbReference type="NCBI Taxonomy" id="1642818"/>
    <lineage>
        <taxon>Bacteria</taxon>
        <taxon>Pseudomonadati</taxon>
        <taxon>Bacteroidota</taxon>
        <taxon>Flavobacteriia</taxon>
        <taxon>Flavobacteriales</taxon>
        <taxon>Flavobacteriaceae</taxon>
        <taxon>Aquimarina</taxon>
    </lineage>
</organism>
<dbReference type="InterPro" id="IPR050769">
    <property type="entry name" value="NAT_camello-type"/>
</dbReference>
<protein>
    <submittedName>
        <fullName evidence="3">Acetyltransferase</fullName>
    </submittedName>
</protein>
<dbReference type="CDD" id="cd04301">
    <property type="entry name" value="NAT_SF"/>
    <property type="match status" value="1"/>
</dbReference>
<reference evidence="3 4" key="1">
    <citation type="submission" date="2016-01" db="EMBL/GenBank/DDBJ databases">
        <title>The draft genome sequence of Aquimarina sp. RZW4-3-2.</title>
        <authorList>
            <person name="Wang Y."/>
        </authorList>
    </citation>
    <scope>NUCLEOTIDE SEQUENCE [LARGE SCALE GENOMIC DNA]</scope>
    <source>
        <strain evidence="3 4">RZW4-3-2</strain>
    </source>
</reference>
<comment type="caution">
    <text evidence="3">The sequence shown here is derived from an EMBL/GenBank/DDBJ whole genome shotgun (WGS) entry which is preliminary data.</text>
</comment>
<accession>A0A162XT86</accession>
<dbReference type="EMBL" id="LQRT01000046">
    <property type="protein sequence ID" value="KZS38763.1"/>
    <property type="molecule type" value="Genomic_DNA"/>
</dbReference>
<feature type="domain" description="N-acetyltransferase" evidence="2">
    <location>
        <begin position="9"/>
        <end position="177"/>
    </location>
</feature>
<dbReference type="Gene3D" id="3.40.630.30">
    <property type="match status" value="1"/>
</dbReference>
<dbReference type="RefSeq" id="WP_066318472.1">
    <property type="nucleotide sequence ID" value="NZ_LQRT01000046.1"/>
</dbReference>
<dbReference type="Pfam" id="PF00583">
    <property type="entry name" value="Acetyltransf_1"/>
    <property type="match status" value="1"/>
</dbReference>
<dbReference type="STRING" id="1642818.AWE51_14345"/>
<dbReference type="AlphaFoldDB" id="A0A162XT86"/>
<dbReference type="InterPro" id="IPR016181">
    <property type="entry name" value="Acyl_CoA_acyltransferase"/>
</dbReference>
<evidence type="ECO:0000313" key="3">
    <source>
        <dbReference type="EMBL" id="KZS38763.1"/>
    </source>
</evidence>
<dbReference type="PANTHER" id="PTHR13947">
    <property type="entry name" value="GNAT FAMILY N-ACETYLTRANSFERASE"/>
    <property type="match status" value="1"/>
</dbReference>
<evidence type="ECO:0000259" key="2">
    <source>
        <dbReference type="PROSITE" id="PS51186"/>
    </source>
</evidence>
<dbReference type="SUPFAM" id="SSF55729">
    <property type="entry name" value="Acyl-CoA N-acyltransferases (Nat)"/>
    <property type="match status" value="1"/>
</dbReference>
<gene>
    <name evidence="3" type="ORF">AWE51_14345</name>
</gene>
<dbReference type="InterPro" id="IPR000182">
    <property type="entry name" value="GNAT_dom"/>
</dbReference>
<evidence type="ECO:0000313" key="4">
    <source>
        <dbReference type="Proteomes" id="UP000076715"/>
    </source>
</evidence>
<dbReference type="Proteomes" id="UP000076715">
    <property type="component" value="Unassembled WGS sequence"/>
</dbReference>
<dbReference type="GO" id="GO:0008080">
    <property type="term" value="F:N-acetyltransferase activity"/>
    <property type="evidence" value="ECO:0007669"/>
    <property type="project" value="InterPro"/>
</dbReference>
<sequence>MTKKTDTQHIIREAKPNEYQKIGELMVTTYSQLKDFPNQQEIPEYYKMLTNIGELTKKPKARLLVCVSSTNDIMGGVVYFGDMQYYGSGGSATKEKQAAGFRLLAVSHDFRKRGIGRLLTKACIEIGKTEKQKQIIIHSTKAMQIAWDMYEKMGFTRSEDLDFTVDNLIVFGFRLYL</sequence>
<keyword evidence="4" id="KW-1185">Reference proteome</keyword>
<keyword evidence="1 3" id="KW-0808">Transferase</keyword>
<dbReference type="PROSITE" id="PS51186">
    <property type="entry name" value="GNAT"/>
    <property type="match status" value="1"/>
</dbReference>
<proteinExistence type="predicted"/>
<dbReference type="PANTHER" id="PTHR13947:SF37">
    <property type="entry name" value="LD18367P"/>
    <property type="match status" value="1"/>
</dbReference>
<dbReference type="OrthoDB" id="5419426at2"/>